<dbReference type="AlphaFoldDB" id="A0A364LML2"/>
<gene>
    <name evidence="2" type="ORF">B1207_03720</name>
</gene>
<feature type="signal peptide" evidence="1">
    <location>
        <begin position="1"/>
        <end position="19"/>
    </location>
</feature>
<sequence>MIRLFSILTGLMIYSYSFAFTCFATVVKDNCWTNYDVNVAIMDATSHQQILAVTVPKGQQWIRQEFTCQPGQAFMYQATFTPTIWEGEEGKVYKALRFWFLPAAPTPDQTAWDVSICYSKDFAEVPLPPQATGACTCNMKAPPPIAPMKQQPAS</sequence>
<proteinExistence type="predicted"/>
<accession>A0A364LML2</accession>
<evidence type="ECO:0008006" key="4">
    <source>
        <dbReference type="Google" id="ProtNLM"/>
    </source>
</evidence>
<protein>
    <recommendedName>
        <fullName evidence="4">Periplasmic protein</fullName>
    </recommendedName>
</protein>
<evidence type="ECO:0000313" key="3">
    <source>
        <dbReference type="Proteomes" id="UP000249458"/>
    </source>
</evidence>
<organism evidence="2 3">
    <name type="scientific">Legionella quinlivanii</name>
    <dbReference type="NCBI Taxonomy" id="45073"/>
    <lineage>
        <taxon>Bacteria</taxon>
        <taxon>Pseudomonadati</taxon>
        <taxon>Pseudomonadota</taxon>
        <taxon>Gammaproteobacteria</taxon>
        <taxon>Legionellales</taxon>
        <taxon>Legionellaceae</taxon>
        <taxon>Legionella</taxon>
    </lineage>
</organism>
<dbReference type="EMBL" id="MVJN01000002">
    <property type="protein sequence ID" value="RAP38107.1"/>
    <property type="molecule type" value="Genomic_DNA"/>
</dbReference>
<dbReference type="Proteomes" id="UP000249458">
    <property type="component" value="Unassembled WGS sequence"/>
</dbReference>
<comment type="caution">
    <text evidence="2">The sequence shown here is derived from an EMBL/GenBank/DDBJ whole genome shotgun (WGS) entry which is preliminary data.</text>
</comment>
<dbReference type="RefSeq" id="WP_112218652.1">
    <property type="nucleotide sequence ID" value="NZ_MVJN01000002.1"/>
</dbReference>
<reference evidence="2 3" key="1">
    <citation type="submission" date="2017-02" db="EMBL/GenBank/DDBJ databases">
        <title>Legionella quilivanii strain from human: case report and whole genome sequencing analysis.</title>
        <authorList>
            <person name="Lalancette C."/>
            <person name="Leduc J.-M."/>
            <person name="Levesque S."/>
            <person name="Fournier E."/>
            <person name="Saoud J."/>
            <person name="Faucher S.P."/>
            <person name="Bernard K."/>
            <person name="Martineau C."/>
            <person name="Longtin J."/>
        </authorList>
    </citation>
    <scope>NUCLEOTIDE SEQUENCE [LARGE SCALE GENOMIC DNA]</scope>
    <source>
        <strain evidence="2 3">ID143958</strain>
    </source>
</reference>
<feature type="chain" id="PRO_5016743499" description="Periplasmic protein" evidence="1">
    <location>
        <begin position="20"/>
        <end position="154"/>
    </location>
</feature>
<name>A0A364LML2_9GAMM</name>
<keyword evidence="1" id="KW-0732">Signal</keyword>
<evidence type="ECO:0000256" key="1">
    <source>
        <dbReference type="SAM" id="SignalP"/>
    </source>
</evidence>
<evidence type="ECO:0000313" key="2">
    <source>
        <dbReference type="EMBL" id="RAP38107.1"/>
    </source>
</evidence>